<feature type="domain" description="PGG" evidence="10">
    <location>
        <begin position="312"/>
        <end position="347"/>
    </location>
</feature>
<dbReference type="PROSITE" id="PS50088">
    <property type="entry name" value="ANK_REPEAT"/>
    <property type="match status" value="2"/>
</dbReference>
<keyword evidence="3 9" id="KW-0812">Transmembrane</keyword>
<feature type="repeat" description="ANK" evidence="8">
    <location>
        <begin position="115"/>
        <end position="136"/>
    </location>
</feature>
<comment type="caution">
    <text evidence="11">The sequence shown here is derived from an EMBL/GenBank/DDBJ whole genome shotgun (WGS) entry which is preliminary data.</text>
</comment>
<evidence type="ECO:0000256" key="1">
    <source>
        <dbReference type="ARBA" id="ARBA00004141"/>
    </source>
</evidence>
<keyword evidence="7 9" id="KW-0472">Membrane</keyword>
<keyword evidence="4" id="KW-0677">Repeat</keyword>
<dbReference type="GO" id="GO:0005886">
    <property type="term" value="C:plasma membrane"/>
    <property type="evidence" value="ECO:0007669"/>
    <property type="project" value="UniProtKB-SubCell"/>
</dbReference>
<dbReference type="Pfam" id="PF12796">
    <property type="entry name" value="Ank_2"/>
    <property type="match status" value="2"/>
</dbReference>
<keyword evidence="5 9" id="KW-1133">Transmembrane helix</keyword>
<evidence type="ECO:0000313" key="12">
    <source>
        <dbReference type="Proteomes" id="UP001163823"/>
    </source>
</evidence>
<accession>A0AAD7PQA6</accession>
<dbReference type="Gene3D" id="1.25.40.20">
    <property type="entry name" value="Ankyrin repeat-containing domain"/>
    <property type="match status" value="1"/>
</dbReference>
<dbReference type="PANTHER" id="PTHR24186">
    <property type="entry name" value="PROTEIN PHOSPHATASE 1 REGULATORY SUBUNIT"/>
    <property type="match status" value="1"/>
</dbReference>
<reference evidence="11" key="1">
    <citation type="journal article" date="2023" name="Science">
        <title>Elucidation of the pathway for biosynthesis of saponin adjuvants from the soapbark tree.</title>
        <authorList>
            <person name="Reed J."/>
            <person name="Orme A."/>
            <person name="El-Demerdash A."/>
            <person name="Owen C."/>
            <person name="Martin L.B.B."/>
            <person name="Misra R.C."/>
            <person name="Kikuchi S."/>
            <person name="Rejzek M."/>
            <person name="Martin A.C."/>
            <person name="Harkess A."/>
            <person name="Leebens-Mack J."/>
            <person name="Louveau T."/>
            <person name="Stephenson M.J."/>
            <person name="Osbourn A."/>
        </authorList>
    </citation>
    <scope>NUCLEOTIDE SEQUENCE</scope>
    <source>
        <strain evidence="11">S10</strain>
    </source>
</reference>
<dbReference type="Proteomes" id="UP001163823">
    <property type="component" value="Chromosome 7"/>
</dbReference>
<evidence type="ECO:0000256" key="8">
    <source>
        <dbReference type="PROSITE-ProRule" id="PRU00023"/>
    </source>
</evidence>
<organism evidence="11 12">
    <name type="scientific">Quillaja saponaria</name>
    <name type="common">Soap bark tree</name>
    <dbReference type="NCBI Taxonomy" id="32244"/>
    <lineage>
        <taxon>Eukaryota</taxon>
        <taxon>Viridiplantae</taxon>
        <taxon>Streptophyta</taxon>
        <taxon>Embryophyta</taxon>
        <taxon>Tracheophyta</taxon>
        <taxon>Spermatophyta</taxon>
        <taxon>Magnoliopsida</taxon>
        <taxon>eudicotyledons</taxon>
        <taxon>Gunneridae</taxon>
        <taxon>Pentapetalae</taxon>
        <taxon>rosids</taxon>
        <taxon>fabids</taxon>
        <taxon>Fabales</taxon>
        <taxon>Quillajaceae</taxon>
        <taxon>Quillaja</taxon>
    </lineage>
</organism>
<feature type="transmembrane region" description="Helical" evidence="9">
    <location>
        <begin position="380"/>
        <end position="402"/>
    </location>
</feature>
<dbReference type="SMART" id="SM00248">
    <property type="entry name" value="ANK"/>
    <property type="match status" value="5"/>
</dbReference>
<dbReference type="Pfam" id="PF13962">
    <property type="entry name" value="PGG"/>
    <property type="match status" value="1"/>
</dbReference>
<evidence type="ECO:0000256" key="5">
    <source>
        <dbReference type="ARBA" id="ARBA00022989"/>
    </source>
</evidence>
<keyword evidence="12" id="KW-1185">Reference proteome</keyword>
<gene>
    <name evidence="11" type="ORF">O6P43_018350</name>
</gene>
<dbReference type="Pfam" id="PF00023">
    <property type="entry name" value="Ank"/>
    <property type="match status" value="1"/>
</dbReference>
<evidence type="ECO:0000259" key="10">
    <source>
        <dbReference type="Pfam" id="PF13962"/>
    </source>
</evidence>
<dbReference type="AlphaFoldDB" id="A0AAD7PQA6"/>
<dbReference type="InterPro" id="IPR036770">
    <property type="entry name" value="Ankyrin_rpt-contain_sf"/>
</dbReference>
<sequence>MDSSPNSSGDNTVCALYEASMKGCVSTLNTLMEKDPLILNKLSLTTFNETPLHISASFGHLLFTKTLLIHKPNMADELDSLKRSPLHFAASEGHIETVEELLLAYDTACLVAYQDGMIPLHYAVIRGQAYVVRVLIHAHPESWKALVNNGSETVFHICVKYNHLETLQVLLEVVGDDYRNFLNSKDSSGGNTILHLAVTLKQLETIRYLLSIPKIRAETCVENEKGFTALDILEQTPKNFKTFEIQSMLLLYCLDGIKSKNKNQQQSTNVNVVVQDHNEINAEKTDLSSANEVSSWIKWYKSVSDQFKYNGDWLEDTRGTLGVVATVISTMTFQAPLNPPGGVWQEIPEGDTLKLNHISSSIMKNCGSITNTTCIPETSILASIWLQIFSLGLYFSIPFLLLHL</sequence>
<name>A0AAD7PQA6_QUISA</name>
<dbReference type="InterPro" id="IPR002110">
    <property type="entry name" value="Ankyrin_rpt"/>
</dbReference>
<evidence type="ECO:0000256" key="3">
    <source>
        <dbReference type="ARBA" id="ARBA00022692"/>
    </source>
</evidence>
<comment type="subcellular location">
    <subcellularLocation>
        <location evidence="2">Cell membrane</location>
        <topology evidence="2">Peripheral membrane protein</topology>
        <orientation evidence="2">Cytoplasmic side</orientation>
    </subcellularLocation>
    <subcellularLocation>
        <location evidence="1">Membrane</location>
        <topology evidence="1">Multi-pass membrane protein</topology>
    </subcellularLocation>
</comment>
<dbReference type="PROSITE" id="PS50297">
    <property type="entry name" value="ANK_REP_REGION"/>
    <property type="match status" value="2"/>
</dbReference>
<protein>
    <submittedName>
        <fullName evidence="11">Ankyrin repeat-containing protein</fullName>
    </submittedName>
</protein>
<keyword evidence="6 8" id="KW-0040">ANK repeat</keyword>
<evidence type="ECO:0000256" key="7">
    <source>
        <dbReference type="ARBA" id="ARBA00023136"/>
    </source>
</evidence>
<dbReference type="PANTHER" id="PTHR24186:SF37">
    <property type="entry name" value="PGG DOMAIN-CONTAINING PROTEIN"/>
    <property type="match status" value="1"/>
</dbReference>
<evidence type="ECO:0000313" key="11">
    <source>
        <dbReference type="EMBL" id="KAJ7963224.1"/>
    </source>
</evidence>
<evidence type="ECO:0000256" key="2">
    <source>
        <dbReference type="ARBA" id="ARBA00004413"/>
    </source>
</evidence>
<evidence type="ECO:0000256" key="6">
    <source>
        <dbReference type="ARBA" id="ARBA00023043"/>
    </source>
</evidence>
<proteinExistence type="predicted"/>
<evidence type="ECO:0000256" key="4">
    <source>
        <dbReference type="ARBA" id="ARBA00022737"/>
    </source>
</evidence>
<dbReference type="EMBL" id="JARAOO010000007">
    <property type="protein sequence ID" value="KAJ7963224.1"/>
    <property type="molecule type" value="Genomic_DNA"/>
</dbReference>
<evidence type="ECO:0000256" key="9">
    <source>
        <dbReference type="SAM" id="Phobius"/>
    </source>
</evidence>
<dbReference type="InterPro" id="IPR026961">
    <property type="entry name" value="PGG_dom"/>
</dbReference>
<feature type="repeat" description="ANK" evidence="8">
    <location>
        <begin position="81"/>
        <end position="102"/>
    </location>
</feature>
<dbReference type="KEGG" id="qsa:O6P43_018350"/>
<dbReference type="SUPFAM" id="SSF48403">
    <property type="entry name" value="Ankyrin repeat"/>
    <property type="match status" value="1"/>
</dbReference>